<sequence>MKQLFYSYLAICALLFASCTDKDIIDNTNNENNLPGITVSMAMDGNMQADKPALTTRADPPNNAIGYETDDNTGFPTPVGIYNKGTNEGTELANGTKVPVLLIFKSTDTTQPVTKVITKWTYAKGGNLTLEPTETFEMKAGTDLSKGTWYVCGILGGEPLPGVNQVKFNGFVEGHVARDVAGNKVKWGANIPYVFSWRKLETNQTNKTIKAKDPVRFKQFGSIVRLKVTNKTGFGFKYNGIRIITSNIMCGQFDLKVFDEVPTTDLIDTEDANIASATSPSFQDAFKAFKFYQRPLTDNAMIGSDGLIAKKHFRIKGEYIANYAEEKANDAKADNDVNKKFNTALTYYDHTFLKDATGNNFDNVPNNSEAPSYIYVWMAPQTQAVKLYGDNEESATSTNYTVNRVAKTQFLLMAVPTETSSATKVVPSSINMIPAYGSLKPYTSGANYPARGSVVYKFPPLSYIAKHDNFGTDAELSVDNDYNVANTKRYTYQEYVANTEKITDKLASIPSGYMFAGNEYWRSIIAQYYGFAGFRNAGASYKFAIGFVSPAKLPGWSTTKLVFHSYSKGVKDSNGKLIAYMIGMSKKPDYITNSGEGQVYMGHVTASQGQVSAGLDGNPTWIDNNNYRYTIRYEDVNGAAVLTQRYLGPRFVLDMDDIDTEDFWADPSNGTTYPTDTKRIFPYAGVNSSTSAGNQTFWYYDTSTLGKCTQYWTPDNTTTTGRYNPKGSDRTGAMLGLGGVLPKQAVAFMGSQGGNETCGFFQHYLYVNVPTDGNRTDGGAMSDSRYKVNFIMSAPVRLWRTSPYAN</sequence>
<accession>A0A379GA30</accession>
<evidence type="ECO:0000313" key="1">
    <source>
        <dbReference type="EMBL" id="SUC37771.1"/>
    </source>
</evidence>
<evidence type="ECO:0000313" key="2">
    <source>
        <dbReference type="Proteomes" id="UP000254235"/>
    </source>
</evidence>
<dbReference type="RefSeq" id="WP_115084142.1">
    <property type="nucleotide sequence ID" value="NZ_UGTP01000003.1"/>
</dbReference>
<gene>
    <name evidence="1" type="ORF">NCTC13043_02267</name>
</gene>
<organism evidence="1 2">
    <name type="scientific">Prevotella pallens</name>
    <dbReference type="NCBI Taxonomy" id="60133"/>
    <lineage>
        <taxon>Bacteria</taxon>
        <taxon>Pseudomonadati</taxon>
        <taxon>Bacteroidota</taxon>
        <taxon>Bacteroidia</taxon>
        <taxon>Bacteroidales</taxon>
        <taxon>Prevotellaceae</taxon>
        <taxon>Prevotella</taxon>
    </lineage>
</organism>
<reference evidence="1 2" key="1">
    <citation type="submission" date="2018-06" db="EMBL/GenBank/DDBJ databases">
        <authorList>
            <consortium name="Pathogen Informatics"/>
            <person name="Doyle S."/>
        </authorList>
    </citation>
    <scope>NUCLEOTIDE SEQUENCE [LARGE SCALE GENOMIC DNA]</scope>
    <source>
        <strain evidence="1 2">NCTC13043</strain>
    </source>
</reference>
<dbReference type="GeneID" id="78571880"/>
<name>A0A379GA30_9BACT</name>
<dbReference type="PROSITE" id="PS51257">
    <property type="entry name" value="PROKAR_LIPOPROTEIN"/>
    <property type="match status" value="1"/>
</dbReference>
<protein>
    <submittedName>
        <fullName evidence="1">Uncharacterized protein</fullName>
    </submittedName>
</protein>
<dbReference type="OrthoDB" id="1076130at2"/>
<dbReference type="EMBL" id="UGTP01000003">
    <property type="protein sequence ID" value="SUC37771.1"/>
    <property type="molecule type" value="Genomic_DNA"/>
</dbReference>
<dbReference type="Proteomes" id="UP000254235">
    <property type="component" value="Unassembled WGS sequence"/>
</dbReference>
<dbReference type="AlphaFoldDB" id="A0A379GA30"/>
<proteinExistence type="predicted"/>